<protein>
    <submittedName>
        <fullName evidence="2">Programmed cell death related protein</fullName>
    </submittedName>
</protein>
<dbReference type="Proteomes" id="UP000095192">
    <property type="component" value="Unassembled WGS sequence"/>
</dbReference>
<dbReference type="InParanoid" id="A0A1D3CRB3"/>
<proteinExistence type="predicted"/>
<keyword evidence="3" id="KW-1185">Reference proteome</keyword>
<dbReference type="VEuPathDB" id="ToxoDB:cyc_00667"/>
<gene>
    <name evidence="2" type="ORF">cyc_00667</name>
</gene>
<dbReference type="EMBL" id="JROU02002250">
    <property type="protein sequence ID" value="OEH73712.1"/>
    <property type="molecule type" value="Genomic_DNA"/>
</dbReference>
<evidence type="ECO:0000313" key="2">
    <source>
        <dbReference type="EMBL" id="OEH73712.1"/>
    </source>
</evidence>
<dbReference type="InterPro" id="IPR052815">
    <property type="entry name" value="PDCD2-like_regulator"/>
</dbReference>
<dbReference type="Pfam" id="PF04194">
    <property type="entry name" value="PDCD2_C"/>
    <property type="match status" value="1"/>
</dbReference>
<reference evidence="2 3" key="1">
    <citation type="journal article" date="2016" name="BMC Genomics">
        <title>Comparative genomics reveals Cyclospora cayetanensis possesses coccidia-like metabolism and invasion components but unique surface antigens.</title>
        <authorList>
            <person name="Liu S."/>
            <person name="Wang L."/>
            <person name="Zheng H."/>
            <person name="Xu Z."/>
            <person name="Roellig D.M."/>
            <person name="Li N."/>
            <person name="Frace M.A."/>
            <person name="Tang K."/>
            <person name="Arrowood M.J."/>
            <person name="Moss D.M."/>
            <person name="Zhang L."/>
            <person name="Feng Y."/>
            <person name="Xiao L."/>
        </authorList>
    </citation>
    <scope>NUCLEOTIDE SEQUENCE [LARGE SCALE GENOMIC DNA]</scope>
    <source>
        <strain evidence="2 3">CHN_HEN01</strain>
    </source>
</reference>
<accession>A0A1D3CRB3</accession>
<dbReference type="InterPro" id="IPR007320">
    <property type="entry name" value="PDCD2_C"/>
</dbReference>
<organism evidence="2 3">
    <name type="scientific">Cyclospora cayetanensis</name>
    <dbReference type="NCBI Taxonomy" id="88456"/>
    <lineage>
        <taxon>Eukaryota</taxon>
        <taxon>Sar</taxon>
        <taxon>Alveolata</taxon>
        <taxon>Apicomplexa</taxon>
        <taxon>Conoidasida</taxon>
        <taxon>Coccidia</taxon>
        <taxon>Eucoccidiorida</taxon>
        <taxon>Eimeriorina</taxon>
        <taxon>Eimeriidae</taxon>
        <taxon>Cyclospora</taxon>
    </lineage>
</organism>
<evidence type="ECO:0000259" key="1">
    <source>
        <dbReference type="Pfam" id="PF04194"/>
    </source>
</evidence>
<evidence type="ECO:0000313" key="3">
    <source>
        <dbReference type="Proteomes" id="UP000095192"/>
    </source>
</evidence>
<name>A0A1D3CRB3_9EIME</name>
<dbReference type="PANTHER" id="PTHR46421">
    <property type="entry name" value="PROGRAMMED CELL DEATH PROTEIN 2-LIKE"/>
    <property type="match status" value="1"/>
</dbReference>
<dbReference type="PANTHER" id="PTHR46421:SF1">
    <property type="entry name" value="PROGRAMMED CELL DEATH PROTEIN 2-LIKE"/>
    <property type="match status" value="1"/>
</dbReference>
<sequence length="368" mass="39212">MGNEPPVLIGLFSNRVPDDDKTGAEALSKFGGRPVWIDGKAPDGYPFACAICGAELDFVCQVATPYCANKRCLYLFGCHKQASCGKTAEGWRILRGVAVPSASGAIASASAPVGVQCPSIREAQQLSRAADPSDWLAAAFGAPTVDAHSCDVASQRSTSSQGPKPRVATPAPALAAECSEACGASDGLLPPFFVHVDEEPPDNSQLDATGLRARELQLQYEQREAEELAAEDHEGDQYVPRGLMCGSGNMEAEAYEESPDKVFLKLQKRLGRSPLQVIRYSFGGKPLFISPLSEGKEAAGGPCPQCGADRVFEMQLVPAAADEILKRRHPTCASVPVEWGIVAVFTCKEDCIPSSTYTREHAVVQEIL</sequence>
<dbReference type="VEuPathDB" id="ToxoDB:LOC34617799"/>
<feature type="domain" description="Programmed cell death protein 2 C-terminal" evidence="1">
    <location>
        <begin position="260"/>
        <end position="366"/>
    </location>
</feature>
<dbReference type="AlphaFoldDB" id="A0A1D3CRB3"/>
<comment type="caution">
    <text evidence="2">The sequence shown here is derived from an EMBL/GenBank/DDBJ whole genome shotgun (WGS) entry which is preliminary data.</text>
</comment>
<dbReference type="GO" id="GO:0005737">
    <property type="term" value="C:cytoplasm"/>
    <property type="evidence" value="ECO:0007669"/>
    <property type="project" value="InterPro"/>
</dbReference>